<dbReference type="InterPro" id="IPR037069">
    <property type="entry name" value="AcylCoA_DH/ox_N_sf"/>
</dbReference>
<gene>
    <name evidence="1" type="ORF">MCNF_43360</name>
</gene>
<accession>A0A7I7Y442</accession>
<evidence type="ECO:0000313" key="1">
    <source>
        <dbReference type="EMBL" id="BBZ35731.1"/>
    </source>
</evidence>
<proteinExistence type="predicted"/>
<dbReference type="GO" id="GO:0050660">
    <property type="term" value="F:flavin adenine dinucleotide binding"/>
    <property type="evidence" value="ECO:0007669"/>
    <property type="project" value="InterPro"/>
</dbReference>
<reference evidence="1" key="2">
    <citation type="submission" date="2020-02" db="EMBL/GenBank/DDBJ databases">
        <authorList>
            <person name="Matsumoto Y."/>
            <person name="Motooka D."/>
            <person name="Nakamura S."/>
        </authorList>
    </citation>
    <scope>NUCLEOTIDE SEQUENCE</scope>
    <source>
        <strain evidence="1">JCM 13671</strain>
    </source>
</reference>
<keyword evidence="2" id="KW-1185">Reference proteome</keyword>
<name>A0A7I7Y442_9MYCO</name>
<organism evidence="1 2">
    <name type="scientific">Mycolicibacterium confluentis</name>
    <dbReference type="NCBI Taxonomy" id="28047"/>
    <lineage>
        <taxon>Bacteria</taxon>
        <taxon>Bacillati</taxon>
        <taxon>Actinomycetota</taxon>
        <taxon>Actinomycetes</taxon>
        <taxon>Mycobacteriales</taxon>
        <taxon>Mycobacteriaceae</taxon>
        <taxon>Mycolicibacterium</taxon>
    </lineage>
</organism>
<sequence>MICTAETYIVDAARTAVGVTIFERIRSVQRTLRTADHEAYRETVREFLARDHQDWERERWIERSVYPQAAKAGIYAL</sequence>
<dbReference type="EMBL" id="AP022612">
    <property type="protein sequence ID" value="BBZ35731.1"/>
    <property type="molecule type" value="Genomic_DNA"/>
</dbReference>
<dbReference type="Proteomes" id="UP000466931">
    <property type="component" value="Chromosome"/>
</dbReference>
<protein>
    <submittedName>
        <fullName evidence="1">Uncharacterized protein</fullName>
    </submittedName>
</protein>
<evidence type="ECO:0000313" key="2">
    <source>
        <dbReference type="Proteomes" id="UP000466931"/>
    </source>
</evidence>
<dbReference type="Gene3D" id="1.10.540.10">
    <property type="entry name" value="Acyl-CoA dehydrogenase/oxidase, N-terminal domain"/>
    <property type="match status" value="1"/>
</dbReference>
<reference evidence="1" key="1">
    <citation type="journal article" date="2019" name="Emerg. Microbes Infect.">
        <title>Comprehensive subspecies identification of 175 nontuberculous mycobacteria species based on 7547 genomic profiles.</title>
        <authorList>
            <person name="Matsumoto Y."/>
            <person name="Kinjo T."/>
            <person name="Motooka D."/>
            <person name="Nabeya D."/>
            <person name="Jung N."/>
            <person name="Uechi K."/>
            <person name="Horii T."/>
            <person name="Iida T."/>
            <person name="Fujita J."/>
            <person name="Nakamura S."/>
        </authorList>
    </citation>
    <scope>NUCLEOTIDE SEQUENCE [LARGE SCALE GENOMIC DNA]</scope>
    <source>
        <strain evidence="1">JCM 13671</strain>
    </source>
</reference>
<dbReference type="GO" id="GO:0016627">
    <property type="term" value="F:oxidoreductase activity, acting on the CH-CH group of donors"/>
    <property type="evidence" value="ECO:0007669"/>
    <property type="project" value="InterPro"/>
</dbReference>
<dbReference type="AlphaFoldDB" id="A0A7I7Y442"/>